<name>A0A9W7EFX5_9STRA</name>
<comment type="caution">
    <text evidence="1">The sequence shown here is derived from an EMBL/GenBank/DDBJ whole genome shotgun (WGS) entry which is preliminary data.</text>
</comment>
<dbReference type="EMBL" id="BRXW01000814">
    <property type="protein sequence ID" value="GMH77403.1"/>
    <property type="molecule type" value="Genomic_DNA"/>
</dbReference>
<evidence type="ECO:0000313" key="1">
    <source>
        <dbReference type="EMBL" id="GMH77403.1"/>
    </source>
</evidence>
<protein>
    <submittedName>
        <fullName evidence="1">Uncharacterized protein</fullName>
    </submittedName>
</protein>
<proteinExistence type="predicted"/>
<dbReference type="Proteomes" id="UP001165122">
    <property type="component" value="Unassembled WGS sequence"/>
</dbReference>
<keyword evidence="2" id="KW-1185">Reference proteome</keyword>
<sequence>MPKPNVLTSAFSLMSTSCPKDITTYAKCVLDNHTNGSLEQGNCQKEFAALRRCFDQCRKKLRGGKR</sequence>
<organism evidence="1 2">
    <name type="scientific">Triparma laevis f. longispina</name>
    <dbReference type="NCBI Taxonomy" id="1714387"/>
    <lineage>
        <taxon>Eukaryota</taxon>
        <taxon>Sar</taxon>
        <taxon>Stramenopiles</taxon>
        <taxon>Ochrophyta</taxon>
        <taxon>Bolidophyceae</taxon>
        <taxon>Parmales</taxon>
        <taxon>Triparmaceae</taxon>
        <taxon>Triparma</taxon>
    </lineage>
</organism>
<reference evidence="2" key="1">
    <citation type="journal article" date="2023" name="Commun. Biol.">
        <title>Genome analysis of Parmales, the sister group of diatoms, reveals the evolutionary specialization of diatoms from phago-mixotrophs to photoautotrophs.</title>
        <authorList>
            <person name="Ban H."/>
            <person name="Sato S."/>
            <person name="Yoshikawa S."/>
            <person name="Yamada K."/>
            <person name="Nakamura Y."/>
            <person name="Ichinomiya M."/>
            <person name="Sato N."/>
            <person name="Blanc-Mathieu R."/>
            <person name="Endo H."/>
            <person name="Kuwata A."/>
            <person name="Ogata H."/>
        </authorList>
    </citation>
    <scope>NUCLEOTIDE SEQUENCE [LARGE SCALE GENOMIC DNA]</scope>
    <source>
        <strain evidence="2">NIES 3700</strain>
    </source>
</reference>
<dbReference type="AlphaFoldDB" id="A0A9W7EFX5"/>
<dbReference type="PROSITE" id="PS51257">
    <property type="entry name" value="PROKAR_LIPOPROTEIN"/>
    <property type="match status" value="1"/>
</dbReference>
<accession>A0A9W7EFX5</accession>
<gene>
    <name evidence="1" type="ORF">TrLO_g15431</name>
</gene>
<dbReference type="Gene3D" id="1.10.287.2900">
    <property type="match status" value="1"/>
</dbReference>
<evidence type="ECO:0000313" key="2">
    <source>
        <dbReference type="Proteomes" id="UP001165122"/>
    </source>
</evidence>